<gene>
    <name evidence="2" type="ORF">FOMPIDRAFT_93733</name>
</gene>
<keyword evidence="3" id="KW-1185">Reference proteome</keyword>
<evidence type="ECO:0000313" key="3">
    <source>
        <dbReference type="Proteomes" id="UP000015241"/>
    </source>
</evidence>
<reference evidence="2 3" key="1">
    <citation type="journal article" date="2012" name="Science">
        <title>The Paleozoic origin of enzymatic lignin decomposition reconstructed from 31 fungal genomes.</title>
        <authorList>
            <person name="Floudas D."/>
            <person name="Binder M."/>
            <person name="Riley R."/>
            <person name="Barry K."/>
            <person name="Blanchette R.A."/>
            <person name="Henrissat B."/>
            <person name="Martinez A.T."/>
            <person name="Otillar R."/>
            <person name="Spatafora J.W."/>
            <person name="Yadav J.S."/>
            <person name="Aerts A."/>
            <person name="Benoit I."/>
            <person name="Boyd A."/>
            <person name="Carlson A."/>
            <person name="Copeland A."/>
            <person name="Coutinho P.M."/>
            <person name="de Vries R.P."/>
            <person name="Ferreira P."/>
            <person name="Findley K."/>
            <person name="Foster B."/>
            <person name="Gaskell J."/>
            <person name="Glotzer D."/>
            <person name="Gorecki P."/>
            <person name="Heitman J."/>
            <person name="Hesse C."/>
            <person name="Hori C."/>
            <person name="Igarashi K."/>
            <person name="Jurgens J.A."/>
            <person name="Kallen N."/>
            <person name="Kersten P."/>
            <person name="Kohler A."/>
            <person name="Kuees U."/>
            <person name="Kumar T.K.A."/>
            <person name="Kuo A."/>
            <person name="LaButti K."/>
            <person name="Larrondo L.F."/>
            <person name="Lindquist E."/>
            <person name="Ling A."/>
            <person name="Lombard V."/>
            <person name="Lucas S."/>
            <person name="Lundell T."/>
            <person name="Martin R."/>
            <person name="McLaughlin D.J."/>
            <person name="Morgenstern I."/>
            <person name="Morin E."/>
            <person name="Murat C."/>
            <person name="Nagy L.G."/>
            <person name="Nolan M."/>
            <person name="Ohm R.A."/>
            <person name="Patyshakuliyeva A."/>
            <person name="Rokas A."/>
            <person name="Ruiz-Duenas F.J."/>
            <person name="Sabat G."/>
            <person name="Salamov A."/>
            <person name="Samejima M."/>
            <person name="Schmutz J."/>
            <person name="Slot J.C."/>
            <person name="St John F."/>
            <person name="Stenlid J."/>
            <person name="Sun H."/>
            <person name="Sun S."/>
            <person name="Syed K."/>
            <person name="Tsang A."/>
            <person name="Wiebenga A."/>
            <person name="Young D."/>
            <person name="Pisabarro A."/>
            <person name="Eastwood D.C."/>
            <person name="Martin F."/>
            <person name="Cullen D."/>
            <person name="Grigoriev I.V."/>
            <person name="Hibbett D.S."/>
        </authorList>
    </citation>
    <scope>NUCLEOTIDE SEQUENCE</scope>
    <source>
        <strain evidence="3">FP-58527</strain>
    </source>
</reference>
<proteinExistence type="predicted"/>
<feature type="compositionally biased region" description="Pro residues" evidence="1">
    <location>
        <begin position="520"/>
        <end position="533"/>
    </location>
</feature>
<feature type="compositionally biased region" description="Low complexity" evidence="1">
    <location>
        <begin position="290"/>
        <end position="311"/>
    </location>
</feature>
<dbReference type="EMBL" id="KE504214">
    <property type="protein sequence ID" value="EPS95131.1"/>
    <property type="molecule type" value="Genomic_DNA"/>
</dbReference>
<accession>S8DP40</accession>
<sequence>MSDPRSPSPASADRLHTARTHAVRILLDLADQASLALARIYGSNRTMEMRPTVDALLSTPGSIKGLARLLRAAQVAVVTETLNRTAAVRQGYPVPDPDPRIDEGIRWWMSVARYLVEHPATPPAAASLLRVLVEEGSVRSTLVLGAAQGRWARAPIPIHPLFHRPLSSRVLSVGGLAPLPALDLVPPPAPAPPAPAADDDVRMRSPSPVADAPSAAASPPYRVQTPVLPLAGSSPIYDGSTSPIRGGSPSPSIPDVELEYPDSSSPSPTTPRPVPAAVPLFLPGTPSPQAPAASVPPLQTTPSSWASSPRRPSSPEPGLAVPRVVRSPGGGTRITLPPGYRPALPPLSLRSTAPPSSPIRAPAPAATRSFGARGLSAPSAAPAYTQSLPPLLAAVPASGETRQCDPTPPLPTVQGSKKRAGRGHYLYEAVQACGVCAKLGQSQRCRVDGDPAHSCAYCVVRKQRCSLVGTQYLLRYVGAHHDVPPAAAARVPLAPPPIHRLVPGPLPLPSDLRKAYRPHGPAPAAPAAAPPAAGPSQPRAPSTLTGPTLRERTTGLAASSRLAAEAVRTLRLPPPCRTRKGKSRKTVVGKGKGRADPDPDFENTEDEEDEIDEPESEDE</sequence>
<feature type="compositionally biased region" description="Low complexity" evidence="1">
    <location>
        <begin position="239"/>
        <end position="254"/>
    </location>
</feature>
<feature type="region of interest" description="Disordered" evidence="1">
    <location>
        <begin position="398"/>
        <end position="417"/>
    </location>
</feature>
<dbReference type="AlphaFoldDB" id="S8DP40"/>
<dbReference type="Proteomes" id="UP000015241">
    <property type="component" value="Unassembled WGS sequence"/>
</dbReference>
<feature type="compositionally biased region" description="Basic residues" evidence="1">
    <location>
        <begin position="577"/>
        <end position="587"/>
    </location>
</feature>
<protein>
    <submittedName>
        <fullName evidence="2">Uncharacterized protein</fullName>
    </submittedName>
</protein>
<feature type="region of interest" description="Disordered" evidence="1">
    <location>
        <begin position="188"/>
        <end position="343"/>
    </location>
</feature>
<feature type="region of interest" description="Disordered" evidence="1">
    <location>
        <begin position="504"/>
        <end position="619"/>
    </location>
</feature>
<dbReference type="HOGENOM" id="CLU_030435_0_0_1"/>
<dbReference type="STRING" id="743788.S8DP40"/>
<organism evidence="2 3">
    <name type="scientific">Fomitopsis schrenkii</name>
    <name type="common">Brown rot fungus</name>
    <dbReference type="NCBI Taxonomy" id="2126942"/>
    <lineage>
        <taxon>Eukaryota</taxon>
        <taxon>Fungi</taxon>
        <taxon>Dikarya</taxon>
        <taxon>Basidiomycota</taxon>
        <taxon>Agaricomycotina</taxon>
        <taxon>Agaricomycetes</taxon>
        <taxon>Polyporales</taxon>
        <taxon>Fomitopsis</taxon>
    </lineage>
</organism>
<feature type="compositionally biased region" description="Acidic residues" evidence="1">
    <location>
        <begin position="598"/>
        <end position="619"/>
    </location>
</feature>
<name>S8DP40_FOMSC</name>
<feature type="compositionally biased region" description="Low complexity" evidence="1">
    <location>
        <begin position="205"/>
        <end position="220"/>
    </location>
</feature>
<evidence type="ECO:0000313" key="2">
    <source>
        <dbReference type="EMBL" id="EPS95131.1"/>
    </source>
</evidence>
<evidence type="ECO:0000256" key="1">
    <source>
        <dbReference type="SAM" id="MobiDB-lite"/>
    </source>
</evidence>
<dbReference type="InParanoid" id="S8DP40"/>